<evidence type="ECO:0000313" key="2">
    <source>
        <dbReference type="EMBL" id="AVP56379.1"/>
    </source>
</evidence>
<feature type="region of interest" description="Disordered" evidence="1">
    <location>
        <begin position="136"/>
        <end position="177"/>
    </location>
</feature>
<keyword evidence="3" id="KW-1185">Reference proteome</keyword>
<dbReference type="Pfam" id="PF10945">
    <property type="entry name" value="CBP_BcsR"/>
    <property type="match status" value="1"/>
</dbReference>
<proteinExistence type="predicted"/>
<dbReference type="InterPro" id="IPR024487">
    <property type="entry name" value="CBP_BcsR"/>
</dbReference>
<evidence type="ECO:0000313" key="3">
    <source>
        <dbReference type="Proteomes" id="UP000241829"/>
    </source>
</evidence>
<evidence type="ECO:0000256" key="1">
    <source>
        <dbReference type="SAM" id="MobiDB-lite"/>
    </source>
</evidence>
<gene>
    <name evidence="2" type="ORF">C7H73_00965</name>
</gene>
<dbReference type="RefSeq" id="WP_106844940.1">
    <property type="nucleotide sequence ID" value="NZ_CP027792.1"/>
</dbReference>
<organism evidence="2 3">
    <name type="scientific">Pulveribacter suum</name>
    <dbReference type="NCBI Taxonomy" id="2116657"/>
    <lineage>
        <taxon>Bacteria</taxon>
        <taxon>Pseudomonadati</taxon>
        <taxon>Pseudomonadota</taxon>
        <taxon>Betaproteobacteria</taxon>
        <taxon>Burkholderiales</taxon>
        <taxon>Comamonadaceae</taxon>
        <taxon>Pulveribacter</taxon>
    </lineage>
</organism>
<protein>
    <recommendedName>
        <fullName evidence="4">Cellulose biosynthesis protein BcsR</fullName>
    </recommendedName>
</protein>
<dbReference type="EMBL" id="CP027792">
    <property type="protein sequence ID" value="AVP56379.1"/>
    <property type="molecule type" value="Genomic_DNA"/>
</dbReference>
<reference evidence="3" key="1">
    <citation type="submission" date="2018-03" db="EMBL/GenBank/DDBJ databases">
        <title>Genome sequencing of Melaminivora sp. strain SC2-7.</title>
        <authorList>
            <person name="Kim S.-J."/>
            <person name="Heo J."/>
            <person name="Ahn J.-H."/>
            <person name="Kwon S.-W."/>
        </authorList>
    </citation>
    <scope>NUCLEOTIDE SEQUENCE [LARGE SCALE GENOMIC DNA]</scope>
    <source>
        <strain evidence="3">SC2-7</strain>
    </source>
</reference>
<name>A0A2P1NH58_9BURK</name>
<accession>A0A2P1NH58</accession>
<dbReference type="Proteomes" id="UP000241829">
    <property type="component" value="Chromosome"/>
</dbReference>
<dbReference type="AlphaFoldDB" id="A0A2P1NH58"/>
<dbReference type="OrthoDB" id="8812063at2"/>
<feature type="compositionally biased region" description="Low complexity" evidence="1">
    <location>
        <begin position="144"/>
        <end position="174"/>
    </location>
</feature>
<dbReference type="NCBIfam" id="NF040718">
    <property type="entry name" value="BcsP_of_Ic"/>
    <property type="match status" value="1"/>
</dbReference>
<dbReference type="KEGG" id="melm:C7H73_00965"/>
<feature type="region of interest" description="Disordered" evidence="1">
    <location>
        <begin position="48"/>
        <end position="87"/>
    </location>
</feature>
<evidence type="ECO:0008006" key="4">
    <source>
        <dbReference type="Google" id="ProtNLM"/>
    </source>
</evidence>
<sequence>MQQPEDIAHLYQEFGGNAETYREITREREARQARQRWPLISALNDLAAGVPSVQPGETAGASPQDWHGGRQPAPPVPAAAAQPQPVRIEPTGLLHTQAAVAPATPPAAPLWGHASAPAPAPVSASIVYTTAAPLPAAPAPAPAAPASSAEGPALHSPSPLARLARPAQAEAAPSTGLQQVFARLLGMKNRP</sequence>